<dbReference type="SUPFAM" id="SSF53850">
    <property type="entry name" value="Periplasmic binding protein-like II"/>
    <property type="match status" value="1"/>
</dbReference>
<proteinExistence type="predicted"/>
<reference evidence="1 2" key="1">
    <citation type="submission" date="2019-10" db="EMBL/GenBank/DDBJ databases">
        <title>Bifidobacterium from non-human primates.</title>
        <authorList>
            <person name="Modesto M."/>
        </authorList>
    </citation>
    <scope>NUCLEOTIDE SEQUENCE [LARGE SCALE GENOMIC DNA]</scope>
    <source>
        <strain evidence="1 2">TREC</strain>
    </source>
</reference>
<protein>
    <recommendedName>
        <fullName evidence="3">Extracellular solute-binding protein</fullName>
    </recommendedName>
</protein>
<organism evidence="1 2">
    <name type="scientific">Bifidobacterium avesanii</name>
    <dbReference type="NCBI Taxonomy" id="1798157"/>
    <lineage>
        <taxon>Bacteria</taxon>
        <taxon>Bacillati</taxon>
        <taxon>Actinomycetota</taxon>
        <taxon>Actinomycetes</taxon>
        <taxon>Bifidobacteriales</taxon>
        <taxon>Bifidobacteriaceae</taxon>
        <taxon>Bifidobacterium</taxon>
    </lineage>
</organism>
<dbReference type="Proteomes" id="UP000469763">
    <property type="component" value="Unassembled WGS sequence"/>
</dbReference>
<evidence type="ECO:0000313" key="1">
    <source>
        <dbReference type="EMBL" id="NEG78505.1"/>
    </source>
</evidence>
<evidence type="ECO:0000313" key="2">
    <source>
        <dbReference type="Proteomes" id="UP000469763"/>
    </source>
</evidence>
<comment type="caution">
    <text evidence="1">The sequence shown here is derived from an EMBL/GenBank/DDBJ whole genome shotgun (WGS) entry which is preliminary data.</text>
</comment>
<accession>A0A7K3THD5</accession>
<evidence type="ECO:0008006" key="3">
    <source>
        <dbReference type="Google" id="ProtNLM"/>
    </source>
</evidence>
<sequence>MATTSDMSKFNTKQQAMNIGTLLGMNSLSQKLGTQNLSLELIPNDSSKKVGYYKPGNYWTISAKSEHPKEAAMLIDYMLNNRDGAKIMGLERGIPSPNDVRQYMAENTDSLDKLNYEFIDRYKETVGGEAPEVTPNGASAIDNLIVRYQQDIGFGKIAPADAATGFIAELQKAIDEA</sequence>
<name>A0A7K3THD5_9BIFI</name>
<keyword evidence="2" id="KW-1185">Reference proteome</keyword>
<dbReference type="AlphaFoldDB" id="A0A7K3THD5"/>
<dbReference type="Gene3D" id="3.40.190.10">
    <property type="entry name" value="Periplasmic binding protein-like II"/>
    <property type="match status" value="2"/>
</dbReference>
<gene>
    <name evidence="1" type="ORF">GFD22_05885</name>
</gene>
<dbReference type="EMBL" id="WHZY01000007">
    <property type="protein sequence ID" value="NEG78505.1"/>
    <property type="molecule type" value="Genomic_DNA"/>
</dbReference>